<feature type="transmembrane region" description="Helical" evidence="7">
    <location>
        <begin position="108"/>
        <end position="128"/>
    </location>
</feature>
<feature type="transmembrane region" description="Helical" evidence="7">
    <location>
        <begin position="425"/>
        <end position="450"/>
    </location>
</feature>
<evidence type="ECO:0000256" key="5">
    <source>
        <dbReference type="ARBA" id="ARBA00022989"/>
    </source>
</evidence>
<gene>
    <name evidence="9" type="ORF">FH610_040765</name>
</gene>
<comment type="subcellular location">
    <subcellularLocation>
        <location evidence="1">Cell membrane</location>
        <topology evidence="1">Multi-pass membrane protein</topology>
    </subcellularLocation>
</comment>
<evidence type="ECO:0000256" key="3">
    <source>
        <dbReference type="ARBA" id="ARBA00022475"/>
    </source>
</evidence>
<keyword evidence="6 7" id="KW-0472">Membrane</keyword>
<dbReference type="SUPFAM" id="SSF103473">
    <property type="entry name" value="MFS general substrate transporter"/>
    <property type="match status" value="1"/>
</dbReference>
<feature type="transmembrane region" description="Helical" evidence="7">
    <location>
        <begin position="135"/>
        <end position="155"/>
    </location>
</feature>
<feature type="transmembrane region" description="Helical" evidence="7">
    <location>
        <begin position="52"/>
        <end position="69"/>
    </location>
</feature>
<feature type="transmembrane region" description="Helical" evidence="7">
    <location>
        <begin position="299"/>
        <end position="320"/>
    </location>
</feature>
<dbReference type="CDD" id="cd17321">
    <property type="entry name" value="MFS_MMR_MDR_like"/>
    <property type="match status" value="1"/>
</dbReference>
<evidence type="ECO:0000313" key="9">
    <source>
        <dbReference type="EMBL" id="KAB8174272.1"/>
    </source>
</evidence>
<sequence>MTQATRERWVLGLTSLASLMVMLDALIVTTALNAIRVDLGATLEQLEWTIDAYMLSFAVLLLTATALGDRYGRRRLFLIGLAVFTLSSALCAMVGGIGWLVAARVVQGAGAAMVMPHAMALLGAGIPAERRARALGLFSSISGLATLGGPLIGGLVVEGLAWQWIFWINVPIGLVLLALVRPRLEESSGSGARLDAAGLLLAAMAAFGLAWGLVRGNVAGWGSAEVLATLIVGGVATLAFVAWESQAPEPMLPLRYFRSRAFSAGNAAGFLLYGSMYGSVFFLAQFMQVALGRGPLQTGVLLLPLTATLLIVAPIAGAWVNRIGDRPLIVAGLLLEAIGLAWFGLIAGPGLPVVQIIGPLAVAGAGVSTAMPAVQNAVIGAVPRSEVGKASGTFTMLRQLGAAFSIAVLAAVFTDLGGYGTPQQFAAGFTPAIGVAAALALAAAAAGLWIPGRNPLPTTQPVVTS</sequence>
<keyword evidence="3" id="KW-1003">Cell membrane</keyword>
<feature type="transmembrane region" description="Helical" evidence="7">
    <location>
        <begin position="264"/>
        <end position="287"/>
    </location>
</feature>
<keyword evidence="2" id="KW-0813">Transport</keyword>
<feature type="transmembrane region" description="Helical" evidence="7">
    <location>
        <begin position="395"/>
        <end position="413"/>
    </location>
</feature>
<dbReference type="PROSITE" id="PS50850">
    <property type="entry name" value="MFS"/>
    <property type="match status" value="1"/>
</dbReference>
<proteinExistence type="predicted"/>
<keyword evidence="4 7" id="KW-0812">Transmembrane</keyword>
<evidence type="ECO:0000256" key="2">
    <source>
        <dbReference type="ARBA" id="ARBA00022448"/>
    </source>
</evidence>
<dbReference type="PANTHER" id="PTHR42718">
    <property type="entry name" value="MAJOR FACILITATOR SUPERFAMILY MULTIDRUG TRANSPORTER MFSC"/>
    <property type="match status" value="1"/>
</dbReference>
<evidence type="ECO:0000313" key="10">
    <source>
        <dbReference type="Proteomes" id="UP000313066"/>
    </source>
</evidence>
<feature type="transmembrane region" description="Helical" evidence="7">
    <location>
        <begin position="327"/>
        <end position="347"/>
    </location>
</feature>
<protein>
    <submittedName>
        <fullName evidence="9">DHA2 family efflux MFS transporter permease subunit</fullName>
    </submittedName>
</protein>
<feature type="transmembrane region" description="Helical" evidence="7">
    <location>
        <begin position="161"/>
        <end position="180"/>
    </location>
</feature>
<evidence type="ECO:0000256" key="4">
    <source>
        <dbReference type="ARBA" id="ARBA00022692"/>
    </source>
</evidence>
<feature type="transmembrane region" description="Helical" evidence="7">
    <location>
        <begin position="192"/>
        <end position="214"/>
    </location>
</feature>
<dbReference type="InterPro" id="IPR004638">
    <property type="entry name" value="EmrB-like"/>
</dbReference>
<dbReference type="InterPro" id="IPR020846">
    <property type="entry name" value="MFS_dom"/>
</dbReference>
<evidence type="ECO:0000256" key="6">
    <source>
        <dbReference type="ARBA" id="ARBA00023136"/>
    </source>
</evidence>
<dbReference type="PANTHER" id="PTHR42718:SF46">
    <property type="entry name" value="BLR6921 PROTEIN"/>
    <property type="match status" value="1"/>
</dbReference>
<feature type="transmembrane region" description="Helical" evidence="7">
    <location>
        <begin position="353"/>
        <end position="374"/>
    </location>
</feature>
<dbReference type="InterPro" id="IPR036259">
    <property type="entry name" value="MFS_trans_sf"/>
</dbReference>
<keyword evidence="10" id="KW-1185">Reference proteome</keyword>
<dbReference type="GO" id="GO:0005886">
    <property type="term" value="C:plasma membrane"/>
    <property type="evidence" value="ECO:0007669"/>
    <property type="project" value="UniProtKB-SubCell"/>
</dbReference>
<dbReference type="NCBIfam" id="TIGR00711">
    <property type="entry name" value="efflux_EmrB"/>
    <property type="match status" value="1"/>
</dbReference>
<evidence type="ECO:0000259" key="8">
    <source>
        <dbReference type="PROSITE" id="PS50850"/>
    </source>
</evidence>
<dbReference type="EMBL" id="VDMA02000039">
    <property type="protein sequence ID" value="KAB8174272.1"/>
    <property type="molecule type" value="Genomic_DNA"/>
</dbReference>
<dbReference type="Gene3D" id="1.20.1720.10">
    <property type="entry name" value="Multidrug resistance protein D"/>
    <property type="match status" value="1"/>
</dbReference>
<feature type="transmembrane region" description="Helical" evidence="7">
    <location>
        <begin position="76"/>
        <end position="102"/>
    </location>
</feature>
<name>A0A5N6B1T4_9ACTN</name>
<dbReference type="GO" id="GO:0022857">
    <property type="term" value="F:transmembrane transporter activity"/>
    <property type="evidence" value="ECO:0007669"/>
    <property type="project" value="InterPro"/>
</dbReference>
<organism evidence="9 10">
    <name type="scientific">Microbispora catharanthi</name>
    <dbReference type="NCBI Taxonomy" id="1712871"/>
    <lineage>
        <taxon>Bacteria</taxon>
        <taxon>Bacillati</taxon>
        <taxon>Actinomycetota</taxon>
        <taxon>Actinomycetes</taxon>
        <taxon>Streptosporangiales</taxon>
        <taxon>Streptosporangiaceae</taxon>
        <taxon>Microbispora</taxon>
    </lineage>
</organism>
<dbReference type="InterPro" id="IPR011701">
    <property type="entry name" value="MFS"/>
</dbReference>
<feature type="domain" description="Major facilitator superfamily (MFS) profile" evidence="8">
    <location>
        <begin position="10"/>
        <end position="455"/>
    </location>
</feature>
<evidence type="ECO:0000256" key="1">
    <source>
        <dbReference type="ARBA" id="ARBA00004651"/>
    </source>
</evidence>
<reference evidence="9 10" key="1">
    <citation type="submission" date="2019-10" db="EMBL/GenBank/DDBJ databases">
        <title>Nonomuraea sp. nov., isolated from Phyllanthus amarus.</title>
        <authorList>
            <person name="Klykleung N."/>
            <person name="Tanasupawat S."/>
        </authorList>
    </citation>
    <scope>NUCLEOTIDE SEQUENCE [LARGE SCALE GENOMIC DNA]</scope>
    <source>
        <strain evidence="9 10">CR1-09</strain>
    </source>
</reference>
<dbReference type="Proteomes" id="UP000313066">
    <property type="component" value="Unassembled WGS sequence"/>
</dbReference>
<feature type="transmembrane region" description="Helical" evidence="7">
    <location>
        <begin position="9"/>
        <end position="32"/>
    </location>
</feature>
<feature type="transmembrane region" description="Helical" evidence="7">
    <location>
        <begin position="226"/>
        <end position="243"/>
    </location>
</feature>
<keyword evidence="5 7" id="KW-1133">Transmembrane helix</keyword>
<accession>A0A5N6B1T4</accession>
<evidence type="ECO:0000256" key="7">
    <source>
        <dbReference type="SAM" id="Phobius"/>
    </source>
</evidence>
<dbReference type="Gene3D" id="1.20.1250.20">
    <property type="entry name" value="MFS general substrate transporter like domains"/>
    <property type="match status" value="1"/>
</dbReference>
<dbReference type="AlphaFoldDB" id="A0A5N6B1T4"/>
<dbReference type="Pfam" id="PF07690">
    <property type="entry name" value="MFS_1"/>
    <property type="match status" value="2"/>
</dbReference>
<comment type="caution">
    <text evidence="9">The sequence shown here is derived from an EMBL/GenBank/DDBJ whole genome shotgun (WGS) entry which is preliminary data.</text>
</comment>